<evidence type="ECO:0000313" key="1">
    <source>
        <dbReference type="EMBL" id="KAJ9093327.1"/>
    </source>
</evidence>
<sequence length="227" mass="25611">MFMRAHPNHLIPTPSESRAHHCAKYFPGIDMRLMHDWWVYVDEGGSIGAEDVAFAIQYAVMYHAGGESGRLDDNQRGTPRDISSASSNAHGINIASCYWTFGTACPSVESIHDNVLHAIPRRPDSYHRAHQSLSPHHHHANASPHYRFLKYVDHLQSRQEAREYIIYGVTAEAEYINSHKGTYPETEKESYDIALTALLEAFDQSSAYAAYSYDSMTSSFSSYYSVS</sequence>
<keyword evidence="2" id="KW-1185">Reference proteome</keyword>
<dbReference type="EMBL" id="JASBWS010000156">
    <property type="protein sequence ID" value="KAJ9093327.1"/>
    <property type="molecule type" value="Genomic_DNA"/>
</dbReference>
<name>A0ACC2V2T9_9TREE</name>
<proteinExistence type="predicted"/>
<comment type="caution">
    <text evidence="1">The sequence shown here is derived from an EMBL/GenBank/DDBJ whole genome shotgun (WGS) entry which is preliminary data.</text>
</comment>
<protein>
    <submittedName>
        <fullName evidence="1">Uncharacterized protein</fullName>
    </submittedName>
</protein>
<organism evidence="1 2">
    <name type="scientific">Naganishia adeliensis</name>
    <dbReference type="NCBI Taxonomy" id="92952"/>
    <lineage>
        <taxon>Eukaryota</taxon>
        <taxon>Fungi</taxon>
        <taxon>Dikarya</taxon>
        <taxon>Basidiomycota</taxon>
        <taxon>Agaricomycotina</taxon>
        <taxon>Tremellomycetes</taxon>
        <taxon>Filobasidiales</taxon>
        <taxon>Filobasidiaceae</taxon>
        <taxon>Naganishia</taxon>
    </lineage>
</organism>
<reference evidence="1" key="1">
    <citation type="submission" date="2023-04" db="EMBL/GenBank/DDBJ databases">
        <title>Draft Genome sequencing of Naganishia species isolated from polar environments using Oxford Nanopore Technology.</title>
        <authorList>
            <person name="Leo P."/>
            <person name="Venkateswaran K."/>
        </authorList>
    </citation>
    <scope>NUCLEOTIDE SEQUENCE</scope>
    <source>
        <strain evidence="1">MNA-CCFEE 5262</strain>
    </source>
</reference>
<dbReference type="Proteomes" id="UP001230649">
    <property type="component" value="Unassembled WGS sequence"/>
</dbReference>
<evidence type="ECO:0000313" key="2">
    <source>
        <dbReference type="Proteomes" id="UP001230649"/>
    </source>
</evidence>
<gene>
    <name evidence="1" type="ORF">QFC20_007150</name>
</gene>
<accession>A0ACC2V2T9</accession>